<gene>
    <name evidence="2" type="ORF">H2200_006632</name>
</gene>
<reference evidence="2" key="1">
    <citation type="submission" date="2022-10" db="EMBL/GenBank/DDBJ databases">
        <title>Culturing micro-colonial fungi from biological soil crusts in the Mojave desert and describing Neophaeococcomyces mojavensis, and introducing the new genera and species Taxawa tesnikishii.</title>
        <authorList>
            <person name="Kurbessoian T."/>
            <person name="Stajich J.E."/>
        </authorList>
    </citation>
    <scope>NUCLEOTIDE SEQUENCE</scope>
    <source>
        <strain evidence="2">TK_41</strain>
    </source>
</reference>
<comment type="caution">
    <text evidence="2">The sequence shown here is derived from an EMBL/GenBank/DDBJ whole genome shotgun (WGS) entry which is preliminary data.</text>
</comment>
<dbReference type="Pfam" id="PF06985">
    <property type="entry name" value="HET"/>
    <property type="match status" value="1"/>
</dbReference>
<feature type="domain" description="Heterokaryon incompatibility" evidence="1">
    <location>
        <begin position="1"/>
        <end position="70"/>
    </location>
</feature>
<dbReference type="PANTHER" id="PTHR33112:SF12">
    <property type="entry name" value="HETEROKARYON INCOMPATIBILITY DOMAIN-CONTAINING PROTEIN"/>
    <property type="match status" value="1"/>
</dbReference>
<organism evidence="2 3">
    <name type="scientific">Cladophialophora chaetospira</name>
    <dbReference type="NCBI Taxonomy" id="386627"/>
    <lineage>
        <taxon>Eukaryota</taxon>
        <taxon>Fungi</taxon>
        <taxon>Dikarya</taxon>
        <taxon>Ascomycota</taxon>
        <taxon>Pezizomycotina</taxon>
        <taxon>Eurotiomycetes</taxon>
        <taxon>Chaetothyriomycetidae</taxon>
        <taxon>Chaetothyriales</taxon>
        <taxon>Herpotrichiellaceae</taxon>
        <taxon>Cladophialophora</taxon>
    </lineage>
</organism>
<dbReference type="AlphaFoldDB" id="A0AA39CI42"/>
<accession>A0AA39CI42</accession>
<dbReference type="PANTHER" id="PTHR33112">
    <property type="entry name" value="DOMAIN PROTEIN, PUTATIVE-RELATED"/>
    <property type="match status" value="1"/>
</dbReference>
<proteinExistence type="predicted"/>
<dbReference type="InterPro" id="IPR010730">
    <property type="entry name" value="HET"/>
</dbReference>
<evidence type="ECO:0000313" key="3">
    <source>
        <dbReference type="Proteomes" id="UP001172673"/>
    </source>
</evidence>
<dbReference type="EMBL" id="JAPDRK010000009">
    <property type="protein sequence ID" value="KAJ9608861.1"/>
    <property type="molecule type" value="Genomic_DNA"/>
</dbReference>
<evidence type="ECO:0000259" key="1">
    <source>
        <dbReference type="Pfam" id="PF06985"/>
    </source>
</evidence>
<keyword evidence="3" id="KW-1185">Reference proteome</keyword>
<dbReference type="Proteomes" id="UP001172673">
    <property type="component" value="Unassembled WGS sequence"/>
</dbReference>
<name>A0AA39CI42_9EURO</name>
<evidence type="ECO:0000313" key="2">
    <source>
        <dbReference type="EMBL" id="KAJ9608861.1"/>
    </source>
</evidence>
<sequence>MDLIYERAYLTVVAANSPSANSGLPGVMAPRRLEQKVYHMKPNLSFAILSPLGVHLKKSTWGSRGWTLQEQHLSRRTLNFVNNQVYFQCRESLWSEDRTTDRRPEGKTHLDMDDQLINIIKESMDEMLDSTSPYELLFTILETFQKRTLTLDSDAYNAVAGFLPRVAEAEAGGEPRLIHRPAHIKHEFPIETVAELTDSVVASITTPFAPVGICPGKTTTVTQCSLQDTRRGNPIPETCTPTNLPYNLLIFNTFSVYMKVGSLIETENSLNSYFELLDKDESLCGQIIPDYLSDFHILTGNNGDTDSQTEEATAISLIHEFALISGRRVSSGYAWERVSTPEDTYWILMIEWIEEKGVYERRGLGHIQKTSVENSFAPGMRWKTIVLG</sequence>
<protein>
    <recommendedName>
        <fullName evidence="1">Heterokaryon incompatibility domain-containing protein</fullName>
    </recommendedName>
</protein>